<feature type="compositionally biased region" description="Gly residues" evidence="1">
    <location>
        <begin position="63"/>
        <end position="76"/>
    </location>
</feature>
<proteinExistence type="predicted"/>
<name>A0AAX1UP35_CERSP</name>
<feature type="region of interest" description="Disordered" evidence="1">
    <location>
        <begin position="1"/>
        <end position="112"/>
    </location>
</feature>
<dbReference type="EMBL" id="QWGP01000004">
    <property type="protein sequence ID" value="RHZ96912.1"/>
    <property type="molecule type" value="Genomic_DNA"/>
</dbReference>
<dbReference type="AlphaFoldDB" id="A0AAX1UP35"/>
<dbReference type="Proteomes" id="UP000266305">
    <property type="component" value="Unassembled WGS sequence"/>
</dbReference>
<protein>
    <submittedName>
        <fullName evidence="2">Uncharacterized protein</fullName>
    </submittedName>
</protein>
<feature type="compositionally biased region" description="Basic and acidic residues" evidence="1">
    <location>
        <begin position="35"/>
        <end position="61"/>
    </location>
</feature>
<evidence type="ECO:0000256" key="1">
    <source>
        <dbReference type="SAM" id="MobiDB-lite"/>
    </source>
</evidence>
<feature type="compositionally biased region" description="Basic and acidic residues" evidence="1">
    <location>
        <begin position="82"/>
        <end position="100"/>
    </location>
</feature>
<accession>A0AAX1UP35</accession>
<reference evidence="2 3" key="1">
    <citation type="submission" date="2018-08" db="EMBL/GenBank/DDBJ databases">
        <title>Draft genome sequence of Rhodobacter sphaeroides FY.</title>
        <authorList>
            <person name="Rayyan A."/>
            <person name="Meyer T.E."/>
            <person name="Kyndt J.A."/>
        </authorList>
    </citation>
    <scope>NUCLEOTIDE SEQUENCE [LARGE SCALE GENOMIC DNA]</scope>
    <source>
        <strain evidence="2 3">FY</strain>
    </source>
</reference>
<organism evidence="2 3">
    <name type="scientific">Cereibacter sphaeroides</name>
    <name type="common">Rhodobacter sphaeroides</name>
    <dbReference type="NCBI Taxonomy" id="1063"/>
    <lineage>
        <taxon>Bacteria</taxon>
        <taxon>Pseudomonadati</taxon>
        <taxon>Pseudomonadota</taxon>
        <taxon>Alphaproteobacteria</taxon>
        <taxon>Rhodobacterales</taxon>
        <taxon>Paracoccaceae</taxon>
        <taxon>Cereibacter</taxon>
    </lineage>
</organism>
<evidence type="ECO:0000313" key="2">
    <source>
        <dbReference type="EMBL" id="RHZ96912.1"/>
    </source>
</evidence>
<gene>
    <name evidence="2" type="ORF">D1114_05480</name>
</gene>
<comment type="caution">
    <text evidence="2">The sequence shown here is derived from an EMBL/GenBank/DDBJ whole genome shotgun (WGS) entry which is preliminary data.</text>
</comment>
<sequence>MRCGARAGVTRGQDPWDDGRGAGEGGSASPAAGSPDDRTAHTADHGARDGVVRDHLARDGPAEGAGRGALGAGVTTGGNRHAQHEGGKQELGNAHRDPPCRVRAVCPPGTLR</sequence>
<evidence type="ECO:0000313" key="3">
    <source>
        <dbReference type="Proteomes" id="UP000266305"/>
    </source>
</evidence>